<keyword evidence="3" id="KW-1185">Reference proteome</keyword>
<reference evidence="2 3" key="1">
    <citation type="submission" date="2016-10" db="EMBL/GenBank/DDBJ databases">
        <authorList>
            <person name="Varghese N."/>
            <person name="Submissions S."/>
        </authorList>
    </citation>
    <scope>NUCLEOTIDE SEQUENCE [LARGE SCALE GENOMIC DNA]</scope>
    <source>
        <strain evidence="2 3">DSM 21822</strain>
    </source>
</reference>
<dbReference type="OrthoDB" id="7570420at2"/>
<dbReference type="EMBL" id="FOSL01000008">
    <property type="protein sequence ID" value="SFK57418.1"/>
    <property type="molecule type" value="Genomic_DNA"/>
</dbReference>
<protein>
    <submittedName>
        <fullName evidence="2">Uncharacterized protein</fullName>
    </submittedName>
</protein>
<sequence>MSVTITPFLRNAINADALVSGVAGLLMMGGANILSPFLELPAPLLFWAGLALVPFVAMLVVIARRQTVSRLVMIDIIAINALWVIGSFALLVSGAVSPNLLGILFVAAQAITVALFAELQFVGMRRAAAAA</sequence>
<proteinExistence type="predicted"/>
<name>A0A1I4ALR0_9HYPH</name>
<evidence type="ECO:0000256" key="1">
    <source>
        <dbReference type="SAM" id="Phobius"/>
    </source>
</evidence>
<feature type="transmembrane region" description="Helical" evidence="1">
    <location>
        <begin position="74"/>
        <end position="94"/>
    </location>
</feature>
<accession>A0A1I4ALR0</accession>
<keyword evidence="1" id="KW-1133">Transmembrane helix</keyword>
<feature type="transmembrane region" description="Helical" evidence="1">
    <location>
        <begin position="100"/>
        <end position="117"/>
    </location>
</feature>
<gene>
    <name evidence="2" type="ORF">SAMN04488498_108155</name>
</gene>
<evidence type="ECO:0000313" key="3">
    <source>
        <dbReference type="Proteomes" id="UP000323300"/>
    </source>
</evidence>
<keyword evidence="1" id="KW-0472">Membrane</keyword>
<dbReference type="AlphaFoldDB" id="A0A1I4ALR0"/>
<evidence type="ECO:0000313" key="2">
    <source>
        <dbReference type="EMBL" id="SFK57418.1"/>
    </source>
</evidence>
<organism evidence="2 3">
    <name type="scientific">Neomesorhizobium albiziae</name>
    <dbReference type="NCBI Taxonomy" id="335020"/>
    <lineage>
        <taxon>Bacteria</taxon>
        <taxon>Pseudomonadati</taxon>
        <taxon>Pseudomonadota</taxon>
        <taxon>Alphaproteobacteria</taxon>
        <taxon>Hyphomicrobiales</taxon>
        <taxon>Phyllobacteriaceae</taxon>
        <taxon>Neomesorhizobium</taxon>
    </lineage>
</organism>
<feature type="transmembrane region" description="Helical" evidence="1">
    <location>
        <begin position="44"/>
        <end position="62"/>
    </location>
</feature>
<dbReference type="Proteomes" id="UP000323300">
    <property type="component" value="Unassembled WGS sequence"/>
</dbReference>
<keyword evidence="1" id="KW-0812">Transmembrane</keyword>
<dbReference type="RefSeq" id="WP_149760962.1">
    <property type="nucleotide sequence ID" value="NZ_BSPE01000048.1"/>
</dbReference>
<feature type="transmembrane region" description="Helical" evidence="1">
    <location>
        <begin position="12"/>
        <end position="38"/>
    </location>
</feature>